<organism evidence="1 2">
    <name type="scientific">Pyrenophora tritici-repentis (strain Pt-1C-BFP)</name>
    <name type="common">Wheat tan spot fungus</name>
    <name type="synonym">Drechslera tritici-repentis</name>
    <dbReference type="NCBI Taxonomy" id="426418"/>
    <lineage>
        <taxon>Eukaryota</taxon>
        <taxon>Fungi</taxon>
        <taxon>Dikarya</taxon>
        <taxon>Ascomycota</taxon>
        <taxon>Pezizomycotina</taxon>
        <taxon>Dothideomycetes</taxon>
        <taxon>Pleosporomycetidae</taxon>
        <taxon>Pleosporales</taxon>
        <taxon>Pleosporineae</taxon>
        <taxon>Pleosporaceae</taxon>
        <taxon>Pyrenophora</taxon>
    </lineage>
</organism>
<reference evidence="2" key="1">
    <citation type="journal article" date="2013" name="G3 (Bethesda)">
        <title>Comparative genomics of a plant-pathogenic fungus, Pyrenophora tritici-repentis, reveals transduplication and the impact of repeat elements on pathogenicity and population divergence.</title>
        <authorList>
            <person name="Manning V.A."/>
            <person name="Pandelova I."/>
            <person name="Dhillon B."/>
            <person name="Wilhelm L.J."/>
            <person name="Goodwin S.B."/>
            <person name="Berlin A.M."/>
            <person name="Figueroa M."/>
            <person name="Freitag M."/>
            <person name="Hane J.K."/>
            <person name="Henrissat B."/>
            <person name="Holman W.H."/>
            <person name="Kodira C.D."/>
            <person name="Martin J."/>
            <person name="Oliver R.P."/>
            <person name="Robbertse B."/>
            <person name="Schackwitz W."/>
            <person name="Schwartz D.C."/>
            <person name="Spatafora J.W."/>
            <person name="Turgeon B.G."/>
            <person name="Yandava C."/>
            <person name="Young S."/>
            <person name="Zhou S."/>
            <person name="Zeng Q."/>
            <person name="Grigoriev I.V."/>
            <person name="Ma L.-J."/>
            <person name="Ciuffetti L.M."/>
        </authorList>
    </citation>
    <scope>NUCLEOTIDE SEQUENCE [LARGE SCALE GENOMIC DNA]</scope>
    <source>
        <strain evidence="2">Pt-1C-BFP</strain>
    </source>
</reference>
<dbReference type="Proteomes" id="UP000001471">
    <property type="component" value="Unassembled WGS sequence"/>
</dbReference>
<dbReference type="EMBL" id="DS231621">
    <property type="protein sequence ID" value="EDU49807.1"/>
    <property type="molecule type" value="Genomic_DNA"/>
</dbReference>
<evidence type="ECO:0000313" key="1">
    <source>
        <dbReference type="EMBL" id="EDU49807.1"/>
    </source>
</evidence>
<evidence type="ECO:0000313" key="2">
    <source>
        <dbReference type="Proteomes" id="UP000001471"/>
    </source>
</evidence>
<protein>
    <submittedName>
        <fullName evidence="1">Uncharacterized protein</fullName>
    </submittedName>
</protein>
<proteinExistence type="predicted"/>
<gene>
    <name evidence="1" type="ORF">PTRG_06887</name>
</gene>
<dbReference type="HOGENOM" id="CLU_2360809_0_0_1"/>
<dbReference type="InParanoid" id="B2WB75"/>
<dbReference type="AlphaFoldDB" id="B2WB75"/>
<name>B2WB75_PYRTR</name>
<sequence>MQFTQPKDEKLRPEWRCLREEAVGVFQSDSRKYREFPTDTVLQSVQDMCAEAQIPGRERSIPFVGIAQTPVVGDADVIANFESAKQKKIPWVRLDY</sequence>
<accession>B2WB75</accession>